<dbReference type="VEuPathDB" id="FungiDB:JI435_403450"/>
<dbReference type="Proteomes" id="UP000663193">
    <property type="component" value="Chromosome 3"/>
</dbReference>
<protein>
    <submittedName>
        <fullName evidence="1">Uncharacterized protein</fullName>
    </submittedName>
</protein>
<evidence type="ECO:0000313" key="1">
    <source>
        <dbReference type="EMBL" id="QRC93210.1"/>
    </source>
</evidence>
<accession>A0A7U2HVB7</accession>
<dbReference type="EMBL" id="CP069025">
    <property type="protein sequence ID" value="QRC93210.1"/>
    <property type="molecule type" value="Genomic_DNA"/>
</dbReference>
<gene>
    <name evidence="1" type="ORF">JI435_403450</name>
</gene>
<proteinExistence type="predicted"/>
<organism evidence="1 2">
    <name type="scientific">Phaeosphaeria nodorum (strain SN15 / ATCC MYA-4574 / FGSC 10173)</name>
    <name type="common">Glume blotch fungus</name>
    <name type="synonym">Parastagonospora nodorum</name>
    <dbReference type="NCBI Taxonomy" id="321614"/>
    <lineage>
        <taxon>Eukaryota</taxon>
        <taxon>Fungi</taxon>
        <taxon>Dikarya</taxon>
        <taxon>Ascomycota</taxon>
        <taxon>Pezizomycotina</taxon>
        <taxon>Dothideomycetes</taxon>
        <taxon>Pleosporomycetidae</taxon>
        <taxon>Pleosporales</taxon>
        <taxon>Pleosporineae</taxon>
        <taxon>Phaeosphaeriaceae</taxon>
        <taxon>Parastagonospora</taxon>
    </lineage>
</organism>
<keyword evidence="2" id="KW-1185">Reference proteome</keyword>
<reference evidence="2" key="1">
    <citation type="journal article" date="2021" name="BMC Genomics">
        <title>Chromosome-level genome assembly and manually-curated proteome of model necrotroph Parastagonospora nodorum Sn15 reveals a genome-wide trove of candidate effector homologs, and redundancy of virulence-related functions within an accessory chromosome.</title>
        <authorList>
            <person name="Bertazzoni S."/>
            <person name="Jones D.A.B."/>
            <person name="Phan H.T."/>
            <person name="Tan K.-C."/>
            <person name="Hane J.K."/>
        </authorList>
    </citation>
    <scope>NUCLEOTIDE SEQUENCE [LARGE SCALE GENOMIC DNA]</scope>
    <source>
        <strain evidence="2">SN15 / ATCC MYA-4574 / FGSC 10173)</strain>
    </source>
</reference>
<dbReference type="AlphaFoldDB" id="A0A7U2HVB7"/>
<evidence type="ECO:0000313" key="2">
    <source>
        <dbReference type="Proteomes" id="UP000663193"/>
    </source>
</evidence>
<name>A0A7U2HVB7_PHANO</name>
<sequence length="136" mass="14812">MTRPSVPSLIQQVSKKLFHCLGLSARTRRKNQGRLGEMKSSCVAAKISVFLRVSWSGMTSASHIFAPGHDAPAASHLGALDGSLALWALGMGRVVRVSDSNAAFTLVNFSPAAGWFGRERRHWRSSVSSNVETLWF</sequence>